<protein>
    <recommendedName>
        <fullName evidence="2">HDOD domain-containing protein</fullName>
    </recommendedName>
</protein>
<feature type="region of interest" description="Disordered" evidence="1">
    <location>
        <begin position="31"/>
        <end position="56"/>
    </location>
</feature>
<proteinExistence type="predicted"/>
<dbReference type="InterPro" id="IPR003607">
    <property type="entry name" value="HD/PDEase_dom"/>
</dbReference>
<gene>
    <name evidence="3" type="ORF">S03H2_43963</name>
</gene>
<evidence type="ECO:0000256" key="1">
    <source>
        <dbReference type="SAM" id="MobiDB-lite"/>
    </source>
</evidence>
<dbReference type="InterPro" id="IPR052340">
    <property type="entry name" value="RNase_Y/CdgJ"/>
</dbReference>
<dbReference type="PANTHER" id="PTHR33525:SF3">
    <property type="entry name" value="RIBONUCLEASE Y"/>
    <property type="match status" value="1"/>
</dbReference>
<accession>X1J7S8</accession>
<dbReference type="Gene3D" id="1.10.3210.10">
    <property type="entry name" value="Hypothetical protein af1432"/>
    <property type="match status" value="1"/>
</dbReference>
<organism evidence="3">
    <name type="scientific">marine sediment metagenome</name>
    <dbReference type="NCBI Taxonomy" id="412755"/>
    <lineage>
        <taxon>unclassified sequences</taxon>
        <taxon>metagenomes</taxon>
        <taxon>ecological metagenomes</taxon>
    </lineage>
</organism>
<dbReference type="AlphaFoldDB" id="X1J7S8"/>
<dbReference type="EMBL" id="BARU01027466">
    <property type="protein sequence ID" value="GAH74409.1"/>
    <property type="molecule type" value="Genomic_DNA"/>
</dbReference>
<comment type="caution">
    <text evidence="3">The sequence shown here is derived from an EMBL/GenBank/DDBJ whole genome shotgun (WGS) entry which is preliminary data.</text>
</comment>
<sequence length="221" mass="24656">MSIPAEAEQVEQMRVICPHCKKALIVSIPVMKQAPSPPRPEESSDGDGYIDRDGPISEEEMRFRERVVNKILSKEFELPLLPHVALKVIRLTNDATSSMQDLAKVIMTDQMMTSKIIRIANSPVYAGTMEITNIKQALVRVGQGEVRNLMLAVSLGSKVFKSGMYSKLAKMLWEHAVGVAFAARVIAHGLHLDREQAFLCGLMHDLGKMVMLDILENCQRK</sequence>
<name>X1J7S8_9ZZZZ</name>
<reference evidence="3" key="1">
    <citation type="journal article" date="2014" name="Front. Microbiol.">
        <title>High frequency of phylogenetically diverse reductive dehalogenase-homologous genes in deep subseafloor sedimentary metagenomes.</title>
        <authorList>
            <person name="Kawai M."/>
            <person name="Futagami T."/>
            <person name="Toyoda A."/>
            <person name="Takaki Y."/>
            <person name="Nishi S."/>
            <person name="Hori S."/>
            <person name="Arai W."/>
            <person name="Tsubouchi T."/>
            <person name="Morono Y."/>
            <person name="Uchiyama I."/>
            <person name="Ito T."/>
            <person name="Fujiyama A."/>
            <person name="Inagaki F."/>
            <person name="Takami H."/>
        </authorList>
    </citation>
    <scope>NUCLEOTIDE SEQUENCE</scope>
    <source>
        <strain evidence="3">Expedition CK06-06</strain>
    </source>
</reference>
<feature type="domain" description="HDOD" evidence="2">
    <location>
        <begin position="78"/>
        <end position="221"/>
    </location>
</feature>
<dbReference type="PANTHER" id="PTHR33525">
    <property type="match status" value="1"/>
</dbReference>
<dbReference type="Pfam" id="PF08668">
    <property type="entry name" value="HDOD"/>
    <property type="match status" value="1"/>
</dbReference>
<dbReference type="CDD" id="cd00077">
    <property type="entry name" value="HDc"/>
    <property type="match status" value="1"/>
</dbReference>
<evidence type="ECO:0000259" key="2">
    <source>
        <dbReference type="PROSITE" id="PS51833"/>
    </source>
</evidence>
<dbReference type="InterPro" id="IPR013976">
    <property type="entry name" value="HDOD"/>
</dbReference>
<feature type="non-terminal residue" evidence="3">
    <location>
        <position position="221"/>
    </location>
</feature>
<evidence type="ECO:0000313" key="3">
    <source>
        <dbReference type="EMBL" id="GAH74409.1"/>
    </source>
</evidence>
<dbReference type="PROSITE" id="PS51833">
    <property type="entry name" value="HDOD"/>
    <property type="match status" value="1"/>
</dbReference>
<dbReference type="SUPFAM" id="SSF109604">
    <property type="entry name" value="HD-domain/PDEase-like"/>
    <property type="match status" value="1"/>
</dbReference>